<evidence type="ECO:0000256" key="5">
    <source>
        <dbReference type="RuleBase" id="RU362057"/>
    </source>
</evidence>
<evidence type="ECO:0000313" key="6">
    <source>
        <dbReference type="EMBL" id="WOL08592.1"/>
    </source>
</evidence>
<keyword evidence="2 4" id="KW-0328">Glycosyltransferase</keyword>
<comment type="similarity">
    <text evidence="1 4">Belongs to the UDP-glycosyltransferase family.</text>
</comment>
<dbReference type="Pfam" id="PF00201">
    <property type="entry name" value="UDPGT"/>
    <property type="match status" value="1"/>
</dbReference>
<name>A0AAQ3KH85_9LILI</name>
<dbReference type="InterPro" id="IPR002213">
    <property type="entry name" value="UDP_glucos_trans"/>
</dbReference>
<gene>
    <name evidence="6" type="ORF">Cni_G17345</name>
</gene>
<dbReference type="Gene3D" id="3.40.50.2000">
    <property type="entry name" value="Glycogen Phosphorylase B"/>
    <property type="match status" value="2"/>
</dbReference>
<evidence type="ECO:0000256" key="4">
    <source>
        <dbReference type="RuleBase" id="RU003718"/>
    </source>
</evidence>
<sequence length="468" mass="49515">MASNGVHASLSRPHLALVAFPFGTHAAPLFTLASAIAAAAPDVLLSFISTAQSLASLPSSKELLGNLRLVPIPDGMTKGPEAQPAMREPEKIAMFLATMPGGLQAGLDAAVAAAGGAAVSCVVSDAFLWMAGEVAEAAGAPWVALSTGGTASLSAHIHTDLLRGNFGVDEQAIPRQDELIHFIPALSAYRVRDLPEGVVIGDIDTPFSCCLHRMGQSLRKAAAVLLHTFHGLDPVIDAELEANFTNPLPIGPLHLLSPPVVPAPDTNCCLPWLDHHAAATVVYVSFGSVMTPPPPELAELAQGLEASGAAFLWSLKDKARELLSPGFLDRTKERGLVVSWAPQLDVLRHAAVGAFVTHCGWNSVLEAMTGTVPMVCRPFFGDQRLNERSVSLIWKIGVGFEGGTITKEGMVKALEVVLKSEEGKRMRAKAGELKAMAVRAVEPEGNSRINFKKLLELIGNMPRHDVAH</sequence>
<dbReference type="AlphaFoldDB" id="A0AAQ3KH85"/>
<dbReference type="PANTHER" id="PTHR48049:SF65">
    <property type="entry name" value="ANTHOCYANIDIN 3-O-GLUCOSYLTRANSFERASE"/>
    <property type="match status" value="1"/>
</dbReference>
<reference evidence="6 7" key="1">
    <citation type="submission" date="2023-10" db="EMBL/GenBank/DDBJ databases">
        <title>Chromosome-scale genome assembly provides insights into flower coloration mechanisms of Canna indica.</title>
        <authorList>
            <person name="Li C."/>
        </authorList>
    </citation>
    <scope>NUCLEOTIDE SEQUENCE [LARGE SCALE GENOMIC DNA]</scope>
    <source>
        <tissue evidence="6">Flower</tissue>
    </source>
</reference>
<dbReference type="InterPro" id="IPR035595">
    <property type="entry name" value="UDP_glycos_trans_CS"/>
</dbReference>
<accession>A0AAQ3KH85</accession>
<dbReference type="EMBL" id="CP136894">
    <property type="protein sequence ID" value="WOL08592.1"/>
    <property type="molecule type" value="Genomic_DNA"/>
</dbReference>
<keyword evidence="3 4" id="KW-0808">Transferase</keyword>
<organism evidence="6 7">
    <name type="scientific">Canna indica</name>
    <name type="common">Indian-shot</name>
    <dbReference type="NCBI Taxonomy" id="4628"/>
    <lineage>
        <taxon>Eukaryota</taxon>
        <taxon>Viridiplantae</taxon>
        <taxon>Streptophyta</taxon>
        <taxon>Embryophyta</taxon>
        <taxon>Tracheophyta</taxon>
        <taxon>Spermatophyta</taxon>
        <taxon>Magnoliopsida</taxon>
        <taxon>Liliopsida</taxon>
        <taxon>Zingiberales</taxon>
        <taxon>Cannaceae</taxon>
        <taxon>Canna</taxon>
    </lineage>
</organism>
<dbReference type="EC" id="2.4.1.-" evidence="5"/>
<dbReference type="FunFam" id="3.40.50.2000:FF:000091">
    <property type="entry name" value="Glycosyltransferase"/>
    <property type="match status" value="1"/>
</dbReference>
<evidence type="ECO:0000256" key="2">
    <source>
        <dbReference type="ARBA" id="ARBA00022676"/>
    </source>
</evidence>
<dbReference type="SUPFAM" id="SSF53756">
    <property type="entry name" value="UDP-Glycosyltransferase/glycogen phosphorylase"/>
    <property type="match status" value="1"/>
</dbReference>
<dbReference type="PROSITE" id="PS00375">
    <property type="entry name" value="UDPGT"/>
    <property type="match status" value="1"/>
</dbReference>
<dbReference type="InterPro" id="IPR050481">
    <property type="entry name" value="UDP-glycosyltransf_plant"/>
</dbReference>
<dbReference type="Proteomes" id="UP001327560">
    <property type="component" value="Chromosome 5"/>
</dbReference>
<dbReference type="CDD" id="cd03784">
    <property type="entry name" value="GT1_Gtf-like"/>
    <property type="match status" value="1"/>
</dbReference>
<evidence type="ECO:0000256" key="3">
    <source>
        <dbReference type="ARBA" id="ARBA00022679"/>
    </source>
</evidence>
<evidence type="ECO:0000256" key="1">
    <source>
        <dbReference type="ARBA" id="ARBA00009995"/>
    </source>
</evidence>
<evidence type="ECO:0000313" key="7">
    <source>
        <dbReference type="Proteomes" id="UP001327560"/>
    </source>
</evidence>
<dbReference type="PANTHER" id="PTHR48049">
    <property type="entry name" value="GLYCOSYLTRANSFERASE"/>
    <property type="match status" value="1"/>
</dbReference>
<keyword evidence="7" id="KW-1185">Reference proteome</keyword>
<protein>
    <recommendedName>
        <fullName evidence="5">Glycosyltransferase</fullName>
        <ecNumber evidence="5">2.4.1.-</ecNumber>
    </recommendedName>
</protein>
<dbReference type="GO" id="GO:0035251">
    <property type="term" value="F:UDP-glucosyltransferase activity"/>
    <property type="evidence" value="ECO:0007669"/>
    <property type="project" value="InterPro"/>
</dbReference>
<proteinExistence type="inferred from homology"/>